<feature type="transmembrane region" description="Helical" evidence="2">
    <location>
        <begin position="251"/>
        <end position="269"/>
    </location>
</feature>
<keyword evidence="2" id="KW-0812">Transmembrane</keyword>
<feature type="compositionally biased region" description="Pro residues" evidence="1">
    <location>
        <begin position="559"/>
        <end position="574"/>
    </location>
</feature>
<feature type="transmembrane region" description="Helical" evidence="2">
    <location>
        <begin position="167"/>
        <end position="187"/>
    </location>
</feature>
<feature type="transmembrane region" description="Helical" evidence="2">
    <location>
        <begin position="764"/>
        <end position="786"/>
    </location>
</feature>
<gene>
    <name evidence="3" type="ORF">A6770_33715</name>
</gene>
<feature type="transmembrane region" description="Helical" evidence="2">
    <location>
        <begin position="110"/>
        <end position="130"/>
    </location>
</feature>
<feature type="transmembrane region" description="Helical" evidence="2">
    <location>
        <begin position="860"/>
        <end position="879"/>
    </location>
</feature>
<feature type="transmembrane region" description="Helical" evidence="2">
    <location>
        <begin position="1299"/>
        <end position="1318"/>
    </location>
</feature>
<feature type="transmembrane region" description="Helical" evidence="2">
    <location>
        <begin position="668"/>
        <end position="686"/>
    </location>
</feature>
<feature type="transmembrane region" description="Helical" evidence="2">
    <location>
        <begin position="1196"/>
        <end position="1212"/>
    </location>
</feature>
<feature type="transmembrane region" description="Helical" evidence="2">
    <location>
        <begin position="229"/>
        <end position="245"/>
    </location>
</feature>
<evidence type="ECO:0000256" key="2">
    <source>
        <dbReference type="SAM" id="Phobius"/>
    </source>
</evidence>
<feature type="transmembrane region" description="Helical" evidence="2">
    <location>
        <begin position="1224"/>
        <end position="1240"/>
    </location>
</feature>
<feature type="transmembrane region" description="Helical" evidence="2">
    <location>
        <begin position="1324"/>
        <end position="1342"/>
    </location>
</feature>
<feature type="transmembrane region" description="Helical" evidence="2">
    <location>
        <begin position="1277"/>
        <end position="1294"/>
    </location>
</feature>
<feature type="transmembrane region" description="Helical" evidence="2">
    <location>
        <begin position="142"/>
        <end position="160"/>
    </location>
</feature>
<feature type="transmembrane region" description="Helical" evidence="2">
    <location>
        <begin position="997"/>
        <end position="1014"/>
    </location>
</feature>
<evidence type="ECO:0000313" key="4">
    <source>
        <dbReference type="Proteomes" id="UP000252107"/>
    </source>
</evidence>
<keyword evidence="2" id="KW-1133">Transmembrane helix</keyword>
<feature type="region of interest" description="Disordered" evidence="1">
    <location>
        <begin position="549"/>
        <end position="574"/>
    </location>
</feature>
<dbReference type="EMBL" id="LXQD01000354">
    <property type="protein sequence ID" value="RCJ17777.1"/>
    <property type="molecule type" value="Genomic_DNA"/>
</dbReference>
<feature type="transmembrane region" description="Helical" evidence="2">
    <location>
        <begin position="740"/>
        <end position="758"/>
    </location>
</feature>
<dbReference type="Proteomes" id="UP000252107">
    <property type="component" value="Unassembled WGS sequence"/>
</dbReference>
<evidence type="ECO:0000256" key="1">
    <source>
        <dbReference type="SAM" id="MobiDB-lite"/>
    </source>
</evidence>
<feature type="transmembrane region" description="Helical" evidence="2">
    <location>
        <begin position="1159"/>
        <end position="1189"/>
    </location>
</feature>
<keyword evidence="4" id="KW-1185">Reference proteome</keyword>
<proteinExistence type="predicted"/>
<feature type="transmembrane region" description="Helical" evidence="2">
    <location>
        <begin position="1252"/>
        <end position="1271"/>
    </location>
</feature>
<sequence length="1366" mass="151669">MSSPLDRPLKIELKLPSSHPQLLEGLDIWLRLGLVSDAQVRQLCREYLVCAVVLQVQTEPEQQVAFATSNSVQQLPVAMLRGTSIGKPPKPAKPNFVATMLQSLGAELSVRWLLFLGVFLVVVSSGVLAASQWEKFPASGQYGVLFTYTLSFWGLSFWAGRQNNLRLTAQTLLIVALLLVPVNFWAMDSFRLWQNPLDWLTVAIASPILTFITVLLCNNRTFTHLPTGKLPLVNILGLSYLHWGWKLPGFPLIAVYLAMIGTTIITVYLNRLMQRRRDRETRGDFDENELNENQSEQRFGLGISLYAVVIIYGLLVLLVRAIFVAGVDVTQLGLAIGICGWLITWLAQRGRGQGRQGRQGRQGEQENNYYSPSSLSSPTPQLPWELFGGILLFLGWLVAVIDYPGQAIAVSGLSLWFVGNRLQRHSLKTDLAAVFAIGLQTIWLGWRLVPSGVQAGAIAIATKLTNAQNEPWALLGVALFPYVIVMAALTDRLYRAQKQELAKFGDLLILLFGTFLTTLALVNPTLRSLNLLFSTITLAVITQRRSSSPPASPALPASPASPAPPASPASPASPAPPALFSPPLIYLTHIMGVLTFCSTIDWLLPTLTLPIWASILLALMVAEWIFSLGNGIWQRSAWHIGLGLAAMSFVLLWLNVESSWTGITRSQTHWGAIWLITPLTLTALASRTTAQRRSISSYLSILAVTMAQALTLFLPGIRLISLAVAAAVMFVNTRYLRNQATAVITVGFGLSFIVALLWEGVPGLPRLTVAGWFIVGAIAIFSLWLARTALMRRNNELAAIYTVAVDKWAIALCSIELLVMTLHSVLVYQGVIAPGLFYLTATTITLGAIAYRSWQQPTDWAFYGIGWCLELLIAQVLGFGERSTIRIAIANIALGLITQLAGEWWRRRYQLERLPNSLHILPLIYAAFSVILRLNTFTDWTGLCSLGVALIIIGVGRRRDTFKPLLYLGIIGVSISAYELLFYQMSQASGGGLGDGLIAMSALGTSIMYAYRILSPWLVGYLRLTPQELQGIAHLHWAWSSCLLMTAIAFPIQVNRLVGLGTGVFLIRYAIFQGRHSPASPVPEASSRIFERITIEEMWVYLGLLEVAGMRIYWRETAVGKFLLGPLVPWNGAIACVVAYFLYILPWESWGWSKRPWQIAAYIIPLIILWETKLQIYPITLVLVAGYYIFLAVSKNIRFTYISVVLIDWALFRWFSDYLHLTDALWYVSLIGLSLLYIAQVDPQLKMPEYKAARHGLRMLGSGIICGWAILFHQNAAVIPGIFSLIAIFTGLALRIRAFLYIGTATFFITSVYQLVIFSLRYPFLKWVVGLLVGIALIYVAANFETRRTQLNSLLRNTSDEFQGWE</sequence>
<feature type="transmembrane region" description="Helical" evidence="2">
    <location>
        <begin position="917"/>
        <end position="934"/>
    </location>
</feature>
<feature type="region of interest" description="Disordered" evidence="1">
    <location>
        <begin position="354"/>
        <end position="374"/>
    </location>
</feature>
<feature type="transmembrane region" description="Helical" evidence="2">
    <location>
        <begin position="199"/>
        <end position="217"/>
    </location>
</feature>
<feature type="transmembrane region" description="Helical" evidence="2">
    <location>
        <begin position="303"/>
        <end position="323"/>
    </location>
</feature>
<name>A0A367Q0Y8_9NOSO</name>
<comment type="caution">
    <text evidence="3">The sequence shown here is derived from an EMBL/GenBank/DDBJ whole genome shotgun (WGS) entry which is preliminary data.</text>
</comment>
<feature type="transmembrane region" description="Helical" evidence="2">
    <location>
        <begin position="429"/>
        <end position="446"/>
    </location>
</feature>
<feature type="compositionally biased region" description="Low complexity" evidence="1">
    <location>
        <begin position="549"/>
        <end position="558"/>
    </location>
</feature>
<organism evidence="3 4">
    <name type="scientific">Nostoc minutum NIES-26</name>
    <dbReference type="NCBI Taxonomy" id="1844469"/>
    <lineage>
        <taxon>Bacteria</taxon>
        <taxon>Bacillati</taxon>
        <taxon>Cyanobacteriota</taxon>
        <taxon>Cyanophyceae</taxon>
        <taxon>Nostocales</taxon>
        <taxon>Nostocaceae</taxon>
        <taxon>Nostoc</taxon>
    </lineage>
</organism>
<feature type="transmembrane region" description="Helical" evidence="2">
    <location>
        <begin position="885"/>
        <end position="905"/>
    </location>
</feature>
<feature type="transmembrane region" description="Helical" evidence="2">
    <location>
        <begin position="584"/>
        <end position="604"/>
    </location>
</feature>
<feature type="transmembrane region" description="Helical" evidence="2">
    <location>
        <begin position="940"/>
        <end position="956"/>
    </location>
</feature>
<feature type="transmembrane region" description="Helical" evidence="2">
    <location>
        <begin position="965"/>
        <end position="985"/>
    </location>
</feature>
<feature type="transmembrane region" description="Helical" evidence="2">
    <location>
        <begin position="698"/>
        <end position="728"/>
    </location>
</feature>
<evidence type="ECO:0000313" key="3">
    <source>
        <dbReference type="EMBL" id="RCJ17777.1"/>
    </source>
</evidence>
<reference evidence="3" key="1">
    <citation type="submission" date="2016-04" db="EMBL/GenBank/DDBJ databases">
        <authorList>
            <person name="Tabuchi Yagui T.R."/>
        </authorList>
    </citation>
    <scope>NUCLEOTIDE SEQUENCE [LARGE SCALE GENOMIC DNA]</scope>
    <source>
        <strain evidence="3">NIES-26</strain>
    </source>
</reference>
<feature type="transmembrane region" description="Helical" evidence="2">
    <location>
        <begin position="1126"/>
        <end position="1147"/>
    </location>
</feature>
<protein>
    <submittedName>
        <fullName evidence="3">DUF2157 domain-containing protein</fullName>
    </submittedName>
</protein>
<feature type="transmembrane region" description="Helical" evidence="2">
    <location>
        <begin position="826"/>
        <end position="848"/>
    </location>
</feature>
<feature type="transmembrane region" description="Helical" evidence="2">
    <location>
        <begin position="611"/>
        <end position="632"/>
    </location>
</feature>
<feature type="transmembrane region" description="Helical" evidence="2">
    <location>
        <begin position="798"/>
        <end position="820"/>
    </location>
</feature>
<accession>A0A367Q0Y8</accession>
<feature type="transmembrane region" description="Helical" evidence="2">
    <location>
        <begin position="472"/>
        <end position="489"/>
    </location>
</feature>
<feature type="transmembrane region" description="Helical" evidence="2">
    <location>
        <begin position="405"/>
        <end position="422"/>
    </location>
</feature>
<feature type="transmembrane region" description="Helical" evidence="2">
    <location>
        <begin position="501"/>
        <end position="522"/>
    </location>
</feature>
<feature type="transmembrane region" description="Helical" evidence="2">
    <location>
        <begin position="638"/>
        <end position="656"/>
    </location>
</feature>
<keyword evidence="2" id="KW-0472">Membrane</keyword>